<gene>
    <name evidence="1" type="ORF">Z969_01680</name>
</gene>
<dbReference type="EMBL" id="JDRX01000002">
    <property type="protein sequence ID" value="KGN03332.1"/>
    <property type="molecule type" value="Genomic_DNA"/>
</dbReference>
<reference evidence="1 2" key="1">
    <citation type="submission" date="2014-01" db="EMBL/GenBank/DDBJ databases">
        <title>Plasmidome dynamics in the species complex Clostridium novyi sensu lato converts strains of independent lineages into distinctly different pathogens.</title>
        <authorList>
            <person name="Skarin H."/>
            <person name="Segerman B."/>
        </authorList>
    </citation>
    <scope>NUCLEOTIDE SEQUENCE [LARGE SCALE GENOMIC DNA]</scope>
    <source>
        <strain evidence="1 2">4570</strain>
    </source>
</reference>
<dbReference type="RefSeq" id="WP_039248473.1">
    <property type="nucleotide sequence ID" value="NZ_JDRX01000002.1"/>
</dbReference>
<accession>A0AA89CQ11</accession>
<dbReference type="Proteomes" id="UP000030016">
    <property type="component" value="Unassembled WGS sequence"/>
</dbReference>
<sequence>MLANKILLQYLYKNIILEFSKRTNKDLEESMNYFYESELYQLVRKGVGDLHCKGVKYLTDELMLEYEIVNHKSYPNDLIH</sequence>
<proteinExistence type="predicted"/>
<organism evidence="1 2">
    <name type="scientific">Clostridium novyi A str. 4570</name>
    <dbReference type="NCBI Taxonomy" id="1444290"/>
    <lineage>
        <taxon>Bacteria</taxon>
        <taxon>Bacillati</taxon>
        <taxon>Bacillota</taxon>
        <taxon>Clostridia</taxon>
        <taxon>Eubacteriales</taxon>
        <taxon>Clostridiaceae</taxon>
        <taxon>Clostridium</taxon>
    </lineage>
</organism>
<name>A0AA89CQ11_CLONO</name>
<comment type="caution">
    <text evidence="1">The sequence shown here is derived from an EMBL/GenBank/DDBJ whole genome shotgun (WGS) entry which is preliminary data.</text>
</comment>
<evidence type="ECO:0000313" key="1">
    <source>
        <dbReference type="EMBL" id="KGN03332.1"/>
    </source>
</evidence>
<evidence type="ECO:0000313" key="2">
    <source>
        <dbReference type="Proteomes" id="UP000030016"/>
    </source>
</evidence>
<protein>
    <submittedName>
        <fullName evidence="1">Uncharacterized protein</fullName>
    </submittedName>
</protein>
<dbReference type="AlphaFoldDB" id="A0AA89CQ11"/>